<gene>
    <name evidence="3" type="ORF">JKL49_15695</name>
</gene>
<dbReference type="InterPro" id="IPR012334">
    <property type="entry name" value="Pectin_lyas_fold"/>
</dbReference>
<dbReference type="SUPFAM" id="SSF51126">
    <property type="entry name" value="Pectin lyase-like"/>
    <property type="match status" value="1"/>
</dbReference>
<protein>
    <submittedName>
        <fullName evidence="3">Right-handed parallel beta-helix repeat-containing protein</fullName>
    </submittedName>
</protein>
<evidence type="ECO:0000256" key="2">
    <source>
        <dbReference type="SAM" id="SignalP"/>
    </source>
</evidence>
<reference evidence="3" key="1">
    <citation type="submission" date="2021-04" db="EMBL/GenBank/DDBJ databases">
        <title>Draft genome assembly of strain Phenylobacterium sp. 20VBR1 using MiniION and Illumina platforms.</title>
        <authorList>
            <person name="Thomas F.A."/>
            <person name="Krishnan K.P."/>
            <person name="Sinha R.K."/>
        </authorList>
    </citation>
    <scope>NUCLEOTIDE SEQUENCE</scope>
    <source>
        <strain evidence="3">20VBR1</strain>
    </source>
</reference>
<proteinExistence type="predicted"/>
<comment type="caution">
    <text evidence="3">The sequence shown here is derived from an EMBL/GenBank/DDBJ whole genome shotgun (WGS) entry which is preliminary data.</text>
</comment>
<accession>A0A941HXF1</accession>
<dbReference type="Gene3D" id="2.160.20.10">
    <property type="entry name" value="Single-stranded right-handed beta-helix, Pectin lyase-like"/>
    <property type="match status" value="1"/>
</dbReference>
<dbReference type="InterPro" id="IPR011050">
    <property type="entry name" value="Pectin_lyase_fold/virulence"/>
</dbReference>
<dbReference type="Proteomes" id="UP000622580">
    <property type="component" value="Unassembled WGS sequence"/>
</dbReference>
<dbReference type="EMBL" id="JAGSGD010000001">
    <property type="protein sequence ID" value="MBR7620838.1"/>
    <property type="molecule type" value="Genomic_DNA"/>
</dbReference>
<feature type="region of interest" description="Disordered" evidence="1">
    <location>
        <begin position="449"/>
        <end position="501"/>
    </location>
</feature>
<keyword evidence="4" id="KW-1185">Reference proteome</keyword>
<dbReference type="RefSeq" id="WP_215341560.1">
    <property type="nucleotide sequence ID" value="NZ_JAGSGD010000001.1"/>
</dbReference>
<name>A0A941HXF1_9CAUL</name>
<sequence length="501" mass="52649">MIAKALRRLAGLGAAVACVLSLGVAGEAQALPDAKIDQQIRPNFGILLAPPLRHTYRPGPWKPRRGAGGYGGYGSDGYGSGGYGNGGYPGGGRRPLYLDSITVDCADTRGGPHQLADAIYNLADNGVLYIRSRGGVCRETLEIDHPVIIAGEGTPAFGNVGSGVAKLSPPDGAPCIRIAPGVKGVEIRDLTIEASQGGRSACIEAQDADVALIRSSVRYQGDASAIFVQGGSLIIRNSVIEARTNDAAIMADSVAVDIQQARISADVRGLDITPAPGQSRLVQVGVISPGPGLPGSTAITVRDQRSGAGSLLIANSVIRNWVTGVYVDRGADVELVHNRIIRVRRGVLSDYGKVRVRQNAIAADEYGAYFSGGRPEVGGNRFIGSGMSYERGVEPITEPNYVYSSQGCGYRMPPGAYCRPMSEAPRAITDETGFDSAGRYGWEVDGYERGFQRDGMPQPRAYVPPPAPRRSMFGPRSAPQPPAYPQGGYSSGPPLMGSSGY</sequence>
<feature type="chain" id="PRO_5037045165" evidence="2">
    <location>
        <begin position="31"/>
        <end position="501"/>
    </location>
</feature>
<evidence type="ECO:0000313" key="4">
    <source>
        <dbReference type="Proteomes" id="UP000622580"/>
    </source>
</evidence>
<evidence type="ECO:0000313" key="3">
    <source>
        <dbReference type="EMBL" id="MBR7620838.1"/>
    </source>
</evidence>
<keyword evidence="2" id="KW-0732">Signal</keyword>
<dbReference type="AlphaFoldDB" id="A0A941HXF1"/>
<feature type="signal peptide" evidence="2">
    <location>
        <begin position="1"/>
        <end position="30"/>
    </location>
</feature>
<evidence type="ECO:0000256" key="1">
    <source>
        <dbReference type="SAM" id="MobiDB-lite"/>
    </source>
</evidence>
<organism evidence="3 4">
    <name type="scientific">Phenylobacterium glaciei</name>
    <dbReference type="NCBI Taxonomy" id="2803784"/>
    <lineage>
        <taxon>Bacteria</taxon>
        <taxon>Pseudomonadati</taxon>
        <taxon>Pseudomonadota</taxon>
        <taxon>Alphaproteobacteria</taxon>
        <taxon>Caulobacterales</taxon>
        <taxon>Caulobacteraceae</taxon>
        <taxon>Phenylobacterium</taxon>
    </lineage>
</organism>